<proteinExistence type="predicted"/>
<comment type="caution">
    <text evidence="1">The sequence shown here is derived from an EMBL/GenBank/DDBJ whole genome shotgun (WGS) entry which is preliminary data.</text>
</comment>
<reference evidence="1" key="1">
    <citation type="submission" date="2023-04" db="EMBL/GenBank/DDBJ databases">
        <title>A chromosome-level genome assembly of the parasitoid wasp Eretmocerus hayati.</title>
        <authorList>
            <person name="Zhong Y."/>
            <person name="Liu S."/>
            <person name="Liu Y."/>
        </authorList>
    </citation>
    <scope>NUCLEOTIDE SEQUENCE</scope>
    <source>
        <strain evidence="1">ZJU_SS_LIU_2023</strain>
    </source>
</reference>
<dbReference type="EMBL" id="CM056742">
    <property type="protein sequence ID" value="KAJ8675577.1"/>
    <property type="molecule type" value="Genomic_DNA"/>
</dbReference>
<accession>A0ACC2NWU0</accession>
<dbReference type="Proteomes" id="UP001239111">
    <property type="component" value="Chromosome 2"/>
</dbReference>
<evidence type="ECO:0000313" key="1">
    <source>
        <dbReference type="EMBL" id="KAJ8675577.1"/>
    </source>
</evidence>
<sequence length="313" mass="35012">MNGDACKHLKNLSAEQFRKFFDSFDVVLSDCDGVLWREMDVIEGSPETVVNFKQMGKKFFYITNNNCKTRSELVAKCKSHTYDATEEEILCSSYLAATYLKQLNFKKKVYIVGSEGIAQELEAQGIRHTGVGPDLMEGDELDTLFNFKKDPEVGAVVVGFDKHFSYPKLVKAATYAHDPEVHFIGTNPDVERPSPCASRYPGAGCFLRAIEAIANRKATVLGKPETFVSQVIKQKYHVDPSRTLMIGDNLNTDILLGKRCGFTTLLVMSGVTTKEDLENLQNNPKESIVPDYCAEQLSDVLDCLESHTQRLSR</sequence>
<evidence type="ECO:0000313" key="2">
    <source>
        <dbReference type="Proteomes" id="UP001239111"/>
    </source>
</evidence>
<keyword evidence="2" id="KW-1185">Reference proteome</keyword>
<protein>
    <submittedName>
        <fullName evidence="1">Uncharacterized protein</fullName>
    </submittedName>
</protein>
<organism evidence="1 2">
    <name type="scientific">Eretmocerus hayati</name>
    <dbReference type="NCBI Taxonomy" id="131215"/>
    <lineage>
        <taxon>Eukaryota</taxon>
        <taxon>Metazoa</taxon>
        <taxon>Ecdysozoa</taxon>
        <taxon>Arthropoda</taxon>
        <taxon>Hexapoda</taxon>
        <taxon>Insecta</taxon>
        <taxon>Pterygota</taxon>
        <taxon>Neoptera</taxon>
        <taxon>Endopterygota</taxon>
        <taxon>Hymenoptera</taxon>
        <taxon>Apocrita</taxon>
        <taxon>Proctotrupomorpha</taxon>
        <taxon>Chalcidoidea</taxon>
        <taxon>Aphelinidae</taxon>
        <taxon>Aphelininae</taxon>
        <taxon>Eretmocerus</taxon>
    </lineage>
</organism>
<name>A0ACC2NWU0_9HYME</name>
<gene>
    <name evidence="1" type="ORF">QAD02_011363</name>
</gene>